<evidence type="ECO:0000256" key="3">
    <source>
        <dbReference type="ARBA" id="ARBA00023274"/>
    </source>
</evidence>
<dbReference type="Gene3D" id="3.100.10.10">
    <property type="match status" value="1"/>
</dbReference>
<dbReference type="InterPro" id="IPR001196">
    <property type="entry name" value="Ribosomal_uL15_CS"/>
</dbReference>
<dbReference type="GeneID" id="9689995"/>
<evidence type="ECO:0000313" key="7">
    <source>
        <dbReference type="EMBL" id="EEH51295.1"/>
    </source>
</evidence>
<dbReference type="OMA" id="MRGQNAR"/>
<dbReference type="KEGG" id="mpp:MICPUCDRAFT_54359"/>
<accession>C1N945</accession>
<dbReference type="AlphaFoldDB" id="C1N945"/>
<evidence type="ECO:0000313" key="8">
    <source>
        <dbReference type="Proteomes" id="UP000001876"/>
    </source>
</evidence>
<reference evidence="7 8" key="1">
    <citation type="journal article" date="2009" name="Science">
        <title>Green evolution and dynamic adaptations revealed by genomes of the marine picoeukaryotes Micromonas.</title>
        <authorList>
            <person name="Worden A.Z."/>
            <person name="Lee J.H."/>
            <person name="Mock T."/>
            <person name="Rouze P."/>
            <person name="Simmons M.P."/>
            <person name="Aerts A.L."/>
            <person name="Allen A.E."/>
            <person name="Cuvelier M.L."/>
            <person name="Derelle E."/>
            <person name="Everett M.V."/>
            <person name="Foulon E."/>
            <person name="Grimwood J."/>
            <person name="Gundlach H."/>
            <person name="Henrissat B."/>
            <person name="Napoli C."/>
            <person name="McDonald S.M."/>
            <person name="Parker M.S."/>
            <person name="Rombauts S."/>
            <person name="Salamov A."/>
            <person name="Von Dassow P."/>
            <person name="Badger J.H."/>
            <person name="Coutinho P.M."/>
            <person name="Demir E."/>
            <person name="Dubchak I."/>
            <person name="Gentemann C."/>
            <person name="Eikrem W."/>
            <person name="Gready J.E."/>
            <person name="John U."/>
            <person name="Lanier W."/>
            <person name="Lindquist E.A."/>
            <person name="Lucas S."/>
            <person name="Mayer K.F."/>
            <person name="Moreau H."/>
            <person name="Not F."/>
            <person name="Otillar R."/>
            <person name="Panaud O."/>
            <person name="Pangilinan J."/>
            <person name="Paulsen I."/>
            <person name="Piegu B."/>
            <person name="Poliakov A."/>
            <person name="Robbens S."/>
            <person name="Schmutz J."/>
            <person name="Toulza E."/>
            <person name="Wyss T."/>
            <person name="Zelensky A."/>
            <person name="Zhou K."/>
            <person name="Armbrust E.V."/>
            <person name="Bhattacharya D."/>
            <person name="Goodenough U.W."/>
            <person name="Van de Peer Y."/>
            <person name="Grigoriev I.V."/>
        </authorList>
    </citation>
    <scope>NUCLEOTIDE SEQUENCE [LARGE SCALE GENOMIC DNA]</scope>
    <source>
        <strain evidence="7 8">CCMP1545</strain>
    </source>
</reference>
<dbReference type="InterPro" id="IPR036227">
    <property type="entry name" value="Ribosomal_uL15/eL18_sf"/>
</dbReference>
<gene>
    <name evidence="7" type="ORF">MICPUCDRAFT_54359</name>
</gene>
<feature type="region of interest" description="Disordered" evidence="5">
    <location>
        <begin position="60"/>
        <end position="113"/>
    </location>
</feature>
<proteinExistence type="inferred from homology"/>
<keyword evidence="8" id="KW-1185">Reference proteome</keyword>
<sequence>MASTMAFSVSATASTKRVDLAASKSSGFVGARVRAATPARATKSAATFAVRADGDERLRLHNLSPLPGSRKKPTRKGRGYGAGQGGTCGYGMRGQNARSGPGSRPGFEGGQTPMFRRFPKLKGIAGGMGAGKPKYVTVNVADIAAAVASAKLDAGAEVSIETLKSAGVVKATGYYRNLPLKVLGDGEMSSGGVTVAATAFSETAIAKIEAAGGSVKMVPKKVKWSREAAKAAAAASA</sequence>
<dbReference type="PROSITE" id="PS00475">
    <property type="entry name" value="RIBOSOMAL_L15"/>
    <property type="match status" value="1"/>
</dbReference>
<dbReference type="GO" id="GO:0006412">
    <property type="term" value="P:translation"/>
    <property type="evidence" value="ECO:0007669"/>
    <property type="project" value="InterPro"/>
</dbReference>
<protein>
    <submittedName>
        <fullName evidence="7">Predicted protein</fullName>
    </submittedName>
</protein>
<dbReference type="RefSeq" id="XP_003064390.1">
    <property type="nucleotide sequence ID" value="XM_003064344.1"/>
</dbReference>
<dbReference type="eggNOG" id="KOG0846">
    <property type="taxonomic scope" value="Eukaryota"/>
</dbReference>
<evidence type="ECO:0000256" key="5">
    <source>
        <dbReference type="SAM" id="MobiDB-lite"/>
    </source>
</evidence>
<dbReference type="SUPFAM" id="SSF52080">
    <property type="entry name" value="Ribosomal proteins L15p and L18e"/>
    <property type="match status" value="1"/>
</dbReference>
<feature type="compositionally biased region" description="Gly residues" evidence="5">
    <location>
        <begin position="79"/>
        <end position="92"/>
    </location>
</feature>
<dbReference type="HAMAP" id="MF_01341">
    <property type="entry name" value="Ribosomal_uL15"/>
    <property type="match status" value="1"/>
</dbReference>
<dbReference type="STRING" id="564608.C1N945"/>
<dbReference type="PANTHER" id="PTHR12934:SF11">
    <property type="entry name" value="LARGE RIBOSOMAL SUBUNIT PROTEIN UL15M"/>
    <property type="match status" value="1"/>
</dbReference>
<dbReference type="InterPro" id="IPR030878">
    <property type="entry name" value="Ribosomal_uL15"/>
</dbReference>
<organism evidence="8">
    <name type="scientific">Micromonas pusilla (strain CCMP1545)</name>
    <name type="common">Picoplanktonic green alga</name>
    <dbReference type="NCBI Taxonomy" id="564608"/>
    <lineage>
        <taxon>Eukaryota</taxon>
        <taxon>Viridiplantae</taxon>
        <taxon>Chlorophyta</taxon>
        <taxon>Mamiellophyceae</taxon>
        <taxon>Mamiellales</taxon>
        <taxon>Mamiellaceae</taxon>
        <taxon>Micromonas</taxon>
    </lineage>
</organism>
<dbReference type="OrthoDB" id="361383at2759"/>
<keyword evidence="3 4" id="KW-0687">Ribonucleoprotein</keyword>
<dbReference type="GO" id="GO:0022625">
    <property type="term" value="C:cytosolic large ribosomal subunit"/>
    <property type="evidence" value="ECO:0007669"/>
    <property type="project" value="TreeGrafter"/>
</dbReference>
<evidence type="ECO:0000256" key="2">
    <source>
        <dbReference type="ARBA" id="ARBA00022980"/>
    </source>
</evidence>
<dbReference type="InterPro" id="IPR005749">
    <property type="entry name" value="Ribosomal_uL15_bac-type"/>
</dbReference>
<dbReference type="Pfam" id="PF00828">
    <property type="entry name" value="Ribosomal_L27A"/>
    <property type="match status" value="1"/>
</dbReference>
<evidence type="ECO:0000259" key="6">
    <source>
        <dbReference type="Pfam" id="PF00828"/>
    </source>
</evidence>
<dbReference type="EMBL" id="GG663751">
    <property type="protein sequence ID" value="EEH51295.1"/>
    <property type="molecule type" value="Genomic_DNA"/>
</dbReference>
<evidence type="ECO:0000256" key="1">
    <source>
        <dbReference type="ARBA" id="ARBA00007320"/>
    </source>
</evidence>
<comment type="similarity">
    <text evidence="1 4">Belongs to the universal ribosomal protein uL15 family.</text>
</comment>
<dbReference type="NCBIfam" id="TIGR01071">
    <property type="entry name" value="rplO_bact"/>
    <property type="match status" value="1"/>
</dbReference>
<dbReference type="PANTHER" id="PTHR12934">
    <property type="entry name" value="50S RIBOSOMAL PROTEIN L15"/>
    <property type="match status" value="1"/>
</dbReference>
<dbReference type="InterPro" id="IPR021131">
    <property type="entry name" value="Ribosomal_uL15/eL18"/>
</dbReference>
<feature type="domain" description="Large ribosomal subunit protein uL15/eL18" evidence="6">
    <location>
        <begin position="137"/>
        <end position="215"/>
    </location>
</feature>
<keyword evidence="2 4" id="KW-0689">Ribosomal protein</keyword>
<dbReference type="Proteomes" id="UP000001876">
    <property type="component" value="Unassembled WGS sequence"/>
</dbReference>
<dbReference type="GO" id="GO:0003735">
    <property type="term" value="F:structural constituent of ribosome"/>
    <property type="evidence" value="ECO:0007669"/>
    <property type="project" value="InterPro"/>
</dbReference>
<name>C1N945_MICPC</name>
<feature type="compositionally biased region" description="Basic residues" evidence="5">
    <location>
        <begin position="69"/>
        <end position="78"/>
    </location>
</feature>
<evidence type="ECO:0000256" key="4">
    <source>
        <dbReference type="RuleBase" id="RU003888"/>
    </source>
</evidence>